<keyword evidence="1" id="KW-0472">Membrane</keyword>
<comment type="caution">
    <text evidence="2">The sequence shown here is derived from an EMBL/GenBank/DDBJ whole genome shotgun (WGS) entry which is preliminary data.</text>
</comment>
<keyword evidence="1" id="KW-0812">Transmembrane</keyword>
<evidence type="ECO:0000256" key="1">
    <source>
        <dbReference type="SAM" id="Phobius"/>
    </source>
</evidence>
<evidence type="ECO:0000313" key="3">
    <source>
        <dbReference type="Proteomes" id="UP000177602"/>
    </source>
</evidence>
<dbReference type="STRING" id="1801737.A2818_00900"/>
<accession>A0A1F6UZN3</accession>
<evidence type="ECO:0000313" key="2">
    <source>
        <dbReference type="EMBL" id="OGI62789.1"/>
    </source>
</evidence>
<dbReference type="EMBL" id="MFTN01000020">
    <property type="protein sequence ID" value="OGI62789.1"/>
    <property type="molecule type" value="Genomic_DNA"/>
</dbReference>
<sequence>MILKLKQKEKNLLLIIAIMTAIWAGIYLTNKQEQDSSFIKYVDQIFASCRNENYRPACYDKEIPKLMDYISMEDAFKVTKLVQKQDAEYLYCHVLAHNLSAREVAKNPDDWKEVVSRCPSGMCSNGCIHGGFQERFRAESFTEEQIETLISDLKTLCEPREKWKPTGLEQGSCYHALGHLTMYLTSADINAALRICGRVSTRFLQLCYDGAFMQIFQPLEPEDFALIVGKEVRKEKLKDFCSNYQGKQKSSCWSEGWPLYRVEILKPEGLAQYCSLENTPEPERCVSSLLYVLTAQFHLDTLRVIDYCSQMPSVWQGRCFASAASRMIETDYSLAERAVSICNAATEAYRDGCFGELLTFSTYNYHPKSEGFYKLCASLPENWKTKCLGDKNNNESR</sequence>
<organism evidence="2 3">
    <name type="scientific">Candidatus Nomurabacteria bacterium RIFCSPHIGHO2_01_FULL_40_12</name>
    <dbReference type="NCBI Taxonomy" id="1801737"/>
    <lineage>
        <taxon>Bacteria</taxon>
        <taxon>Candidatus Nomuraibacteriota</taxon>
    </lineage>
</organism>
<dbReference type="Proteomes" id="UP000177602">
    <property type="component" value="Unassembled WGS sequence"/>
</dbReference>
<proteinExistence type="predicted"/>
<gene>
    <name evidence="2" type="ORF">A2818_00900</name>
</gene>
<feature type="transmembrane region" description="Helical" evidence="1">
    <location>
        <begin position="12"/>
        <end position="29"/>
    </location>
</feature>
<keyword evidence="1" id="KW-1133">Transmembrane helix</keyword>
<reference evidence="2 3" key="1">
    <citation type="journal article" date="2016" name="Nat. Commun.">
        <title>Thousands of microbial genomes shed light on interconnected biogeochemical processes in an aquifer system.</title>
        <authorList>
            <person name="Anantharaman K."/>
            <person name="Brown C.T."/>
            <person name="Hug L.A."/>
            <person name="Sharon I."/>
            <person name="Castelle C.J."/>
            <person name="Probst A.J."/>
            <person name="Thomas B.C."/>
            <person name="Singh A."/>
            <person name="Wilkins M.J."/>
            <person name="Karaoz U."/>
            <person name="Brodie E.L."/>
            <person name="Williams K.H."/>
            <person name="Hubbard S.S."/>
            <person name="Banfield J.F."/>
        </authorList>
    </citation>
    <scope>NUCLEOTIDE SEQUENCE [LARGE SCALE GENOMIC DNA]</scope>
</reference>
<name>A0A1F6UZN3_9BACT</name>
<dbReference type="AlphaFoldDB" id="A0A1F6UZN3"/>
<protein>
    <submittedName>
        <fullName evidence="2">Uncharacterized protein</fullName>
    </submittedName>
</protein>